<accession>A0ABV5W4D1</accession>
<sequence length="350" mass="38307">MIEQSHPAGASQFVVTSNRGFAAYAQDELRALAPGTKFAELIAGETYAMRIPLGREEAIAAVLRQEPIFLRHMHPIDAEIACAGTDGDIAPIVSAIVRLYDPADRGAAIAVQIRKAEGFHPGYETGALRDAVSAALKEANETEMVVKDAKRIVSVFLNNGVAYIGISPPEYNLSDWPGGAVRFRKEEGQASRAKFKLLEAEYAFGLDLSGFRKALDIGAAPGGWTSLLLERGAEVTAVDPAVLHPELLTHPRLTHLKRNAGDVQFPPDTFDLLVCDMSWSPKQMIKLLLPLLAALQPGGTAVITLKLMHGKPFQTVKDSVRAMQPDMELHKAKQLFHNRDELTVYLRKRR</sequence>
<evidence type="ECO:0000313" key="3">
    <source>
        <dbReference type="Proteomes" id="UP001589619"/>
    </source>
</evidence>
<keyword evidence="3" id="KW-1185">Reference proteome</keyword>
<dbReference type="GO" id="GO:0032259">
    <property type="term" value="P:methylation"/>
    <property type="evidence" value="ECO:0007669"/>
    <property type="project" value="UniProtKB-KW"/>
</dbReference>
<dbReference type="Gene3D" id="3.40.50.150">
    <property type="entry name" value="Vaccinia Virus protein VP39"/>
    <property type="match status" value="1"/>
</dbReference>
<dbReference type="InterPro" id="IPR002877">
    <property type="entry name" value="RNA_MeTrfase_FtsJ_dom"/>
</dbReference>
<dbReference type="GO" id="GO:0008168">
    <property type="term" value="F:methyltransferase activity"/>
    <property type="evidence" value="ECO:0007669"/>
    <property type="project" value="UniProtKB-KW"/>
</dbReference>
<dbReference type="RefSeq" id="WP_344907975.1">
    <property type="nucleotide sequence ID" value="NZ_BAAAYO010000006.1"/>
</dbReference>
<comment type="caution">
    <text evidence="2">The sequence shown here is derived from an EMBL/GenBank/DDBJ whole genome shotgun (WGS) entry which is preliminary data.</text>
</comment>
<dbReference type="EMBL" id="JBHMAG010000018">
    <property type="protein sequence ID" value="MFB9755272.1"/>
    <property type="molecule type" value="Genomic_DNA"/>
</dbReference>
<evidence type="ECO:0000313" key="2">
    <source>
        <dbReference type="EMBL" id="MFB9755272.1"/>
    </source>
</evidence>
<feature type="domain" description="Ribosomal RNA methyltransferase FtsJ" evidence="1">
    <location>
        <begin position="191"/>
        <end position="319"/>
    </location>
</feature>
<keyword evidence="2" id="KW-0489">Methyltransferase</keyword>
<dbReference type="SUPFAM" id="SSF53335">
    <property type="entry name" value="S-adenosyl-L-methionine-dependent methyltransferases"/>
    <property type="match status" value="1"/>
</dbReference>
<dbReference type="InterPro" id="IPR029063">
    <property type="entry name" value="SAM-dependent_MTases_sf"/>
</dbReference>
<dbReference type="Pfam" id="PF01728">
    <property type="entry name" value="FtsJ"/>
    <property type="match status" value="1"/>
</dbReference>
<keyword evidence="2" id="KW-0808">Transferase</keyword>
<dbReference type="PANTHER" id="PTHR37524:SF2">
    <property type="entry name" value="RIBOSOMAL RNA METHYLTRANSFERASE FTSJ DOMAIN-CONTAINING PROTEIN"/>
    <property type="match status" value="1"/>
</dbReference>
<proteinExistence type="predicted"/>
<dbReference type="CDD" id="cd02440">
    <property type="entry name" value="AdoMet_MTases"/>
    <property type="match status" value="1"/>
</dbReference>
<evidence type="ECO:0000259" key="1">
    <source>
        <dbReference type="Pfam" id="PF01728"/>
    </source>
</evidence>
<organism evidence="2 3">
    <name type="scientific">Paenibacillus hodogayensis</name>
    <dbReference type="NCBI Taxonomy" id="279208"/>
    <lineage>
        <taxon>Bacteria</taxon>
        <taxon>Bacillati</taxon>
        <taxon>Bacillota</taxon>
        <taxon>Bacilli</taxon>
        <taxon>Bacillales</taxon>
        <taxon>Paenibacillaceae</taxon>
        <taxon>Paenibacillus</taxon>
    </lineage>
</organism>
<dbReference type="Proteomes" id="UP001589619">
    <property type="component" value="Unassembled WGS sequence"/>
</dbReference>
<protein>
    <submittedName>
        <fullName evidence="2">SAM-dependent methyltransferase</fullName>
    </submittedName>
</protein>
<reference evidence="2 3" key="1">
    <citation type="submission" date="2024-09" db="EMBL/GenBank/DDBJ databases">
        <authorList>
            <person name="Sun Q."/>
            <person name="Mori K."/>
        </authorList>
    </citation>
    <scope>NUCLEOTIDE SEQUENCE [LARGE SCALE GENOMIC DNA]</scope>
    <source>
        <strain evidence="2 3">JCM 12520</strain>
    </source>
</reference>
<name>A0ABV5W4D1_9BACL</name>
<dbReference type="PANTHER" id="PTHR37524">
    <property type="entry name" value="RIBOSOMAL RNA LARGE SUBUNIT METHYLTRANSFERASE M"/>
    <property type="match status" value="1"/>
</dbReference>
<gene>
    <name evidence="2" type="ORF">ACFFNY_27170</name>
</gene>